<name>A0A8H7LQN0_9AGAM</name>
<dbReference type="AlphaFoldDB" id="A0A8H7LQN0"/>
<reference evidence="2" key="1">
    <citation type="submission" date="2020-09" db="EMBL/GenBank/DDBJ databases">
        <title>Comparative genome analyses of four rice-infecting Rhizoctonia solani isolates reveal extensive enrichment of homogalacturonan modification genes.</title>
        <authorList>
            <person name="Lee D.-Y."/>
            <person name="Jeon J."/>
            <person name="Kim K.-T."/>
            <person name="Cheong K."/>
            <person name="Song H."/>
            <person name="Choi G."/>
            <person name="Ko J."/>
            <person name="Opiyo S.O."/>
            <person name="Zuo S."/>
            <person name="Madhav S."/>
            <person name="Lee Y.-H."/>
            <person name="Wang G.-L."/>
        </authorList>
    </citation>
    <scope>NUCLEOTIDE SEQUENCE</scope>
    <source>
        <strain evidence="2">AG1-IA WGL</strain>
    </source>
</reference>
<proteinExistence type="predicted"/>
<dbReference type="EMBL" id="JACYCD010000317">
    <property type="protein sequence ID" value="KAF8697105.1"/>
    <property type="molecule type" value="Genomic_DNA"/>
</dbReference>
<feature type="non-terminal residue" evidence="2">
    <location>
        <position position="1"/>
    </location>
</feature>
<dbReference type="Proteomes" id="UP000602905">
    <property type="component" value="Unassembled WGS sequence"/>
</dbReference>
<evidence type="ECO:0000313" key="2">
    <source>
        <dbReference type="EMBL" id="KAF8697105.1"/>
    </source>
</evidence>
<evidence type="ECO:0000313" key="3">
    <source>
        <dbReference type="Proteomes" id="UP000602905"/>
    </source>
</evidence>
<comment type="caution">
    <text evidence="2">The sequence shown here is derived from an EMBL/GenBank/DDBJ whole genome shotgun (WGS) entry which is preliminary data.</text>
</comment>
<sequence>IVVYEIATYQTLNLDHMIQFYLLMRASCQLARQYQEEILRIPFIKIKEMAEEQGLYNWFSPPRRKDTTKTHSGSGSIHKEPGPLGSQETILAADPQDEAEWRTEWDLDRQKAIEICGNGSLKGLKDNTFGGMEADWNNRMSSYLNSL</sequence>
<accession>A0A8H7LQN0</accession>
<gene>
    <name evidence="2" type="ORF">RHS03_07796</name>
</gene>
<evidence type="ECO:0000256" key="1">
    <source>
        <dbReference type="SAM" id="MobiDB-lite"/>
    </source>
</evidence>
<feature type="region of interest" description="Disordered" evidence="1">
    <location>
        <begin position="58"/>
        <end position="88"/>
    </location>
</feature>
<protein>
    <submittedName>
        <fullName evidence="2">Uncharacterized protein</fullName>
    </submittedName>
</protein>
<organism evidence="2 3">
    <name type="scientific">Rhizoctonia solani</name>
    <dbReference type="NCBI Taxonomy" id="456999"/>
    <lineage>
        <taxon>Eukaryota</taxon>
        <taxon>Fungi</taxon>
        <taxon>Dikarya</taxon>
        <taxon>Basidiomycota</taxon>
        <taxon>Agaricomycotina</taxon>
        <taxon>Agaricomycetes</taxon>
        <taxon>Cantharellales</taxon>
        <taxon>Ceratobasidiaceae</taxon>
        <taxon>Rhizoctonia</taxon>
    </lineage>
</organism>
<dbReference type="OrthoDB" id="3260732at2759"/>